<feature type="compositionally biased region" description="Basic and acidic residues" evidence="8">
    <location>
        <begin position="937"/>
        <end position="960"/>
    </location>
</feature>
<evidence type="ECO:0000256" key="7">
    <source>
        <dbReference type="PROSITE-ProRule" id="PRU00104"/>
    </source>
</evidence>
<dbReference type="PANTHER" id="PTHR11254">
    <property type="entry name" value="HECT DOMAIN UBIQUITIN-PROTEIN LIGASE"/>
    <property type="match status" value="1"/>
</dbReference>
<feature type="compositionally biased region" description="Acidic residues" evidence="8">
    <location>
        <begin position="2510"/>
        <end position="2550"/>
    </location>
</feature>
<comment type="similarity">
    <text evidence="6">Belongs to the UPL family. TOM1/PTR1 subfamily.</text>
</comment>
<dbReference type="Pfam" id="PF06025">
    <property type="entry name" value="DUF913"/>
    <property type="match status" value="1"/>
</dbReference>
<feature type="compositionally biased region" description="Acidic residues" evidence="8">
    <location>
        <begin position="2397"/>
        <end position="2421"/>
    </location>
</feature>
<dbReference type="CDD" id="cd14327">
    <property type="entry name" value="UBA_atUPL1_2_like"/>
    <property type="match status" value="1"/>
</dbReference>
<dbReference type="Gene3D" id="3.90.1750.10">
    <property type="entry name" value="Hect, E3 ligase catalytic domains"/>
    <property type="match status" value="1"/>
</dbReference>
<dbReference type="InterPro" id="IPR010314">
    <property type="entry name" value="E3_Ub_ligase_DUF913"/>
</dbReference>
<dbReference type="Gene3D" id="3.30.2410.10">
    <property type="entry name" value="Hect, E3 ligase catalytic domain"/>
    <property type="match status" value="1"/>
</dbReference>
<feature type="compositionally biased region" description="Low complexity" evidence="8">
    <location>
        <begin position="3315"/>
        <end position="3326"/>
    </location>
</feature>
<feature type="region of interest" description="Disordered" evidence="8">
    <location>
        <begin position="2307"/>
        <end position="2555"/>
    </location>
</feature>
<dbReference type="SUPFAM" id="SSF48371">
    <property type="entry name" value="ARM repeat"/>
    <property type="match status" value="1"/>
</dbReference>
<organism evidence="11 12">
    <name type="scientific">Coccomyxa viridis</name>
    <dbReference type="NCBI Taxonomy" id="1274662"/>
    <lineage>
        <taxon>Eukaryota</taxon>
        <taxon>Viridiplantae</taxon>
        <taxon>Chlorophyta</taxon>
        <taxon>core chlorophytes</taxon>
        <taxon>Trebouxiophyceae</taxon>
        <taxon>Trebouxiophyceae incertae sedis</taxon>
        <taxon>Coccomyxaceae</taxon>
        <taxon>Coccomyxa</taxon>
    </lineage>
</organism>
<dbReference type="InterPro" id="IPR050409">
    <property type="entry name" value="E3_ubiq-protein_ligase"/>
</dbReference>
<accession>A0AAV1I8K6</accession>
<dbReference type="GO" id="GO:0006511">
    <property type="term" value="P:ubiquitin-dependent protein catabolic process"/>
    <property type="evidence" value="ECO:0007669"/>
    <property type="project" value="TreeGrafter"/>
</dbReference>
<feature type="region of interest" description="Disordered" evidence="8">
    <location>
        <begin position="935"/>
        <end position="976"/>
    </location>
</feature>
<feature type="region of interest" description="Disordered" evidence="8">
    <location>
        <begin position="2664"/>
        <end position="2788"/>
    </location>
</feature>
<feature type="compositionally biased region" description="Low complexity" evidence="8">
    <location>
        <begin position="3471"/>
        <end position="3493"/>
    </location>
</feature>
<evidence type="ECO:0000256" key="8">
    <source>
        <dbReference type="SAM" id="MobiDB-lite"/>
    </source>
</evidence>
<evidence type="ECO:0000256" key="2">
    <source>
        <dbReference type="ARBA" id="ARBA00004906"/>
    </source>
</evidence>
<feature type="compositionally biased region" description="Basic and acidic residues" evidence="8">
    <location>
        <begin position="2898"/>
        <end position="2910"/>
    </location>
</feature>
<feature type="compositionally biased region" description="Low complexity" evidence="8">
    <location>
        <begin position="2341"/>
        <end position="2354"/>
    </location>
</feature>
<proteinExistence type="inferred from homology"/>
<dbReference type="Pfam" id="PF22562">
    <property type="entry name" value="UBA_7"/>
    <property type="match status" value="1"/>
</dbReference>
<feature type="active site" description="Glycyl thioester intermediate" evidence="7">
    <location>
        <position position="4679"/>
    </location>
</feature>
<dbReference type="GO" id="GO:0000209">
    <property type="term" value="P:protein polyubiquitination"/>
    <property type="evidence" value="ECO:0007669"/>
    <property type="project" value="TreeGrafter"/>
</dbReference>
<feature type="region of interest" description="Disordered" evidence="8">
    <location>
        <begin position="465"/>
        <end position="494"/>
    </location>
</feature>
<keyword evidence="4" id="KW-0808">Transferase</keyword>
<feature type="compositionally biased region" description="Low complexity" evidence="8">
    <location>
        <begin position="3200"/>
        <end position="3227"/>
    </location>
</feature>
<dbReference type="PROSITE" id="PS50237">
    <property type="entry name" value="HECT"/>
    <property type="match status" value="1"/>
</dbReference>
<protein>
    <recommendedName>
        <fullName evidence="3">HECT-type E3 ubiquitin transferase</fullName>
        <ecNumber evidence="3">2.3.2.26</ecNumber>
    </recommendedName>
</protein>
<dbReference type="InterPro" id="IPR016024">
    <property type="entry name" value="ARM-type_fold"/>
</dbReference>
<evidence type="ECO:0000256" key="4">
    <source>
        <dbReference type="ARBA" id="ARBA00022679"/>
    </source>
</evidence>
<feature type="compositionally biased region" description="Pro residues" evidence="8">
    <location>
        <begin position="2310"/>
        <end position="2319"/>
    </location>
</feature>
<feature type="compositionally biased region" description="Polar residues" evidence="8">
    <location>
        <begin position="1589"/>
        <end position="1603"/>
    </location>
</feature>
<dbReference type="Pfam" id="PF14377">
    <property type="entry name" value="UBM"/>
    <property type="match status" value="2"/>
</dbReference>
<dbReference type="PROSITE" id="PS50030">
    <property type="entry name" value="UBA"/>
    <property type="match status" value="1"/>
</dbReference>
<feature type="compositionally biased region" description="Basic and acidic residues" evidence="8">
    <location>
        <begin position="1892"/>
        <end position="1902"/>
    </location>
</feature>
<dbReference type="Gene3D" id="1.10.8.10">
    <property type="entry name" value="DNA helicase RuvA subunit, C-terminal domain"/>
    <property type="match status" value="1"/>
</dbReference>
<dbReference type="FunFam" id="3.30.2410.10:FF:000009">
    <property type="entry name" value="Probable E3 ubiquitin-protein ligase HECTD2"/>
    <property type="match status" value="1"/>
</dbReference>
<dbReference type="SUPFAM" id="SSF56204">
    <property type="entry name" value="Hect, E3 ligase catalytic domain"/>
    <property type="match status" value="1"/>
</dbReference>
<evidence type="ECO:0000256" key="5">
    <source>
        <dbReference type="ARBA" id="ARBA00022786"/>
    </source>
</evidence>
<dbReference type="Gene3D" id="3.30.2160.10">
    <property type="entry name" value="Hect, E3 ligase catalytic domain"/>
    <property type="match status" value="1"/>
</dbReference>
<feature type="compositionally biased region" description="Gly residues" evidence="8">
    <location>
        <begin position="1912"/>
        <end position="1922"/>
    </location>
</feature>
<evidence type="ECO:0000259" key="9">
    <source>
        <dbReference type="PROSITE" id="PS50030"/>
    </source>
</evidence>
<feature type="region of interest" description="Disordered" evidence="8">
    <location>
        <begin position="2890"/>
        <end position="2971"/>
    </location>
</feature>
<feature type="compositionally biased region" description="Basic and acidic residues" evidence="8">
    <location>
        <begin position="1830"/>
        <end position="1845"/>
    </location>
</feature>
<name>A0AAV1I8K6_9CHLO</name>
<dbReference type="GO" id="GO:0061630">
    <property type="term" value="F:ubiquitin protein ligase activity"/>
    <property type="evidence" value="ECO:0007669"/>
    <property type="project" value="UniProtKB-EC"/>
</dbReference>
<dbReference type="InterPro" id="IPR035983">
    <property type="entry name" value="Hect_E3_ubiquitin_ligase"/>
</dbReference>
<reference evidence="11 12" key="1">
    <citation type="submission" date="2023-10" db="EMBL/GenBank/DDBJ databases">
        <authorList>
            <person name="Maclean D."/>
            <person name="Macfadyen A."/>
        </authorList>
    </citation>
    <scope>NUCLEOTIDE SEQUENCE [LARGE SCALE GENOMIC DNA]</scope>
</reference>
<feature type="region of interest" description="Disordered" evidence="8">
    <location>
        <begin position="3445"/>
        <end position="3551"/>
    </location>
</feature>
<dbReference type="InterPro" id="IPR009060">
    <property type="entry name" value="UBA-like_sf"/>
</dbReference>
<feature type="compositionally biased region" description="Low complexity" evidence="8">
    <location>
        <begin position="1604"/>
        <end position="1622"/>
    </location>
</feature>
<dbReference type="InterPro" id="IPR011989">
    <property type="entry name" value="ARM-like"/>
</dbReference>
<dbReference type="EC" id="2.3.2.26" evidence="3"/>
<feature type="compositionally biased region" description="Low complexity" evidence="8">
    <location>
        <begin position="3335"/>
        <end position="3350"/>
    </location>
</feature>
<feature type="compositionally biased region" description="Basic and acidic residues" evidence="8">
    <location>
        <begin position="1924"/>
        <end position="1937"/>
    </location>
</feature>
<sequence>MRVRAKKNMEVPTKVKEFIDRALAASSHDLPGVLEGFKWVYEKGDFHHWLSLFNRFDEILEATLKDRRDVSLDGMPEAHEAPFPSRSVLSILRVSTTILENCSNKHLYQSHEHLSSLLAASDKEVVKATLQTLVAFLRKTHGSSVRWHGSSDLNTRLLALSQGWGVKELGIDLAVCTNSNESAVQNAISAGSRLHYEFYEEQEGSEMVGGVRVIDLKRVDRYSESEHEILFQLVKQFNVPEKLRFQLLTRISAARDFATLQGRRHTAAVRLLALHALFLCNPTPEALTEFYAAEPDFVHDLVALLLAGDAVPEQLRTLVLRILAVQLIDRQRNASVIGAISSGGQSGLLSMLLHRAIASVAAGDSQGGGGFSMQFVEALLSLVGALAASSSGCNALAEAGVVPALLPLIRDRDPEHVGLLGSAVRILEAFMDFSPPAATVFREIGGLSDMIDRLKLEVQAAPVAGPKEADSTAEAMQTDTAPSSSNAAGESAAQTNRTIPYNRRVLLKGLLRTIAMSSYAPGSTARPQEEDRATMYACLRTIFERAPAFGGGLFSLAASVMTDLTHHDPLSFPGLDEAGLPAAFINAIKAGVLPSGEAVCCVPSTLVALCLNVNGLKRVEESQALQCLVPIFTTPNYLRALQGELPSVLGTSLDELLRHVGSLRSQVLQVVVSIFDKLCELGSTSPHNALEPSSQGVCSQQSAEGGAQPMETQDVSGKGTATAKSGASGAASSPEKGVDWHTYLSECIMHSARLLESLGSNTDFSSKFVDQGGLKQLLRLYTLKHLPPTFGSSSAAHALVAAVRVLNQGAVSSVTNRVVEALTGQLRTTLLLGMAIGSQSLQALEPSRRDEYMRNVSSLEGLTSLAAAVSRTSIAMLSEMSRPSKFPALATIKLDEPVPPHALQVENTPPASAVIARLGDLQRIVLLQLALSGATKPDAESSTADKKEDKGGADAERDTAEMPDATAIDLPEGSPTQNLMQDVMAEVEAVVAEVTAEVGGAARSAAESSAPIKKKKTGEELAREVLAHFEMTVRSFYSSLAKAIHQHPRRRGEESLPVSGPMRSAALYLGLVMKHSYEKLAPAAPTPQESSHATDMPESRAQEMSAWRLRYALMLTDSLSSILFDARRNTCHCLLLNYWVRCGGLQAFVAAFKEVAAYLWQAVSKKEALSASEDAAMDTDGGKKASEAQMKAARQELHKAEAAMSTMLVLMANLAESPIMQSSPHAGALLTIPLNEEDQETNAAWKSPETFLDSVKATILDAVLPIWTNPHMASSGIASSGIVTLILKKCTEETKPLPAAASRAAQRAELALDPAIVQQCVEMGFSEARVQEALRRVGHNSVEMAMEWLFSHPEDLSIAPAPAAPAPEQATGDAQQLKVSPAQDIVKPQRDGPSTEELVCGAVAVLEKVPSAAHSLAELLLAHCAGRPERAQALMACLAARLARQDPPPTPEALLATAHLAAVLCDMSVPMRLAGVSAGMIWRALLLMDAWVEDCAKPGLKGVSSEGQPTPVPRWIDALLLLVNSCTATIWEASLQKEDAADKLKAPEPQLAAQQEDTVMAGELSAEPQAEPAAAQADSASTAAPQAERLQQQEPASSSAPESTQGGQPATAKAAGKPAGAPQPKPEDIGSLLPAQRVLLQDAEYEQAAKLAMALLRHLHAWGPVAKPPAPGTPTGRLLQLPDPLSTAQAVLALLSSLTKRHSIALLVLAGKGPKLVLDLPAACFRAELEPSISALMRHILEDPATLQAAMEAEIRATLGKQKAPPGRAGARAGENSLPVKQFLQNCSAVISREPKVFWEAVLATCSIKESGGRPVVVLRKPKAATKSSKPGDKDESAHKDRDGDDANGPSQGAQLPAAAGWGIAPAVATASGSGQGSRGTPAGTPSQGSGSDRRHSVDRRRTAGAAPPGDPGGGDPPGKGGKTPKDRGDKDGKDPPKTPGRSSKKVPGSFVEVIDCLVDLVLRYEGPYKSASNEGLSGMETEASAPSKGKETAGSVLQSLASSNGDVSAAAAIAAAVEAGCKAPKAADRDATVQCMVLKMLTDFTLMYNACVGVILKRDAEGLGARGGSPPVTPSAKAAGAVKSVLFRHVMHTHLSAIADPEFKGSPLQGMSEQTAMLLVAVCIRSAEGRKRIISEIVQTLSPHREQAPAPASVPPPAALASIPFKQKPGFPPPYMVKAFVELAGSLLSAGAPKPAGSQQRSQTQGLSGEMLRSMRFAGVISALIGAMELLDADHPQAAKGISTLLKPLEILTRPLPGHLREGVDDPEMTPELESMFRDIRDRGRAPGQGLGSLPSPDELIERHVSAMRPPPPLPPRPRGIERPGRGYGQEPSESEAGPQAVQAAEQARQAFGRGRGGMDGRGIVSVESLMDEIIDRAYDEDDEMGGYSGSGSTGSDDEDMDSEDEEIDMGEDPEGDSQSEEIGMADRLDNEMDEGSMDTDDEHNHPDGHGGQYTDDEDEEDEDDEDEDDADDGQVEVIFDDDIEEEALLNQVMDEHDNIILEHGPVDGLEDEDNEQEEMEGEYEDEGEEDEDEEDDGEGQDEEFDGLEDMPGQLDPDDVVFEGEEIGLPMWPGAGEDGLFPDDDNLPPMPRWLNVNLPRVNGAAGGPGIGRLGGAMGMVGDAALGGPRQAVEMVMNQLMNNRNFSNLHNMHIEMRDAPGFRYRYRNTSPRSQPPPALQGPPGRHSLLQRSALDPPSGSGGDGRGETRLMRPLQPSASSRDPQNPWNQEYWMITGATNGGGRQTISIGPRGIVLPSQNPGADFAAEAGRPGAAPTGSRPNNWSDNHLAPSAAESAHLAGHLEQSLASALRTYAPPYESDTDAEEAQEPQGAAPEAPRTVVERHAELTQRAERLLREEGPTATDMRMYNMMLTRETIAQAMRDGLPYAEARAMASAEDSARQTAQREHPAQDLPPFGDMMQRLDQARQEVEQLQEQRRLEASSRMRESSALMEEATTSMAAGQSGLPRPGSATHRLEQELEANPGQLRPVHARLQMLRRQCEVLHQHLAREAAARHVQPQRQHMLDRHSELLQLARQALQIVQRFLQSASESTLSTSYRADDPRTTMQLLEENQTRLTEVIAQMSDRQQQTRQLPEPRGPHEGADPHSVDAYNAMLTESQQVRTLLSEDVNYLAPAAADLMSAVNHALARPARTPEDREAARQRVMRHVTERLRGRHAGEGGEAAARSFEDFMQRQFPAGAQGSNASASAPSARPGIFSRPPELQVPTPQPPPGLVTPASSAPSQPELPPNARNSRAAPRHRAYRPPPEAPGAMSMADTPYAQASPLPSWMLEPSLGGAERQQQQATPAAQVHGQAQAPAASQRPSIWSQHQEGAPAQPGSRAAPSAAAQPIGADALNQALGAAMGGSGRALAPAQEPPAQVQPARAPQLGNVAERVAGLSGSVPRWASGSLDAPAMSAAAAAGGIDAQLFSSAISAAMSSIGQAPQQQPVSEQMPEAGPLQSSIGAFWPAGQASAQQASSSGQAVAQQATAGEPMETSAAPAEASAQPMETSEASPALQADPTGASEPESSSRAAAGPSAPPVDEGVDPVDPEFLAALPEELQQEVLESRRREIRARRSARERAEAQRAAAASGSAAEARPAELDLATTIASFPPEVREEVLLGASEDILAQLPPAILAEAQALRQRNGARFAAMGGVPNPARPRLPVLEDRDRGRQEALLRHLRARSERTGGAEFRSEALSSERQGDRLKQELINLAGKRLVDDRQLLVLISQLRLNSPQAKPQLQRVIYNLGQHHGTLRAVLRLVLALLRSPLSPDEAETAMEEDGASAPRSLQDALQGAGQGASQSEGSQEGNIFAQLGLLGRSNKAVPQALTRRALDLLTYLAKHHVKVAKEMLTIKVPTPEEQANLVMGKPDFKGKARWRRDEDDVDGILALDVPLELLGKPICRRSSAHLEAALHFIEVTLNSAKAHYGVEGDAQKRVLEKMREMLGSQASEGQALADHSMALEEQFMSALGRGERPSEAARAQLDLASLAAEAAGAQPSARPLVDREAIAEKVYKEMNIVMPPSLSFEPNIQAVNKDLLRQLPRLLGQTGVSDVACGRAASCVKLIVQCSSAFKPLMLRELEKELQGLIQPMLDELKALTAARAGHNAAMNVGAGVLGSRILQILEVTSAVVVPPPPKKSIFSRAEEAEKKPTEVEPADMAFMEELADRTERLWGALSATIAAVEADVARSQTSAPEGAAPGSRMLPPGVLQVLPLLKAFFVLCEARTAHLPAPAGSAAARRAASLDMSRGASMDVPELVSQPSAVISIASEKAAAEAHLPFLRFAERHRRLLNMMLHATPALLEGPLACLMRAPRLIDFDNKRAYFRARIRGERERYSGSLRIHVRREHVFEDSFHQLRAKNPSEMQGKLTVQFHGEEGIDAGGVTREWYMVMAREIFNPNFSLFVPVPMGGSTFQPNPNSVVQNDEARGTNHLDFFKFVGRCVGKALHDGHLIDAYFTRSFYKHMLAQPLTYQDIEAVDPEYYKNLRWMLENDINDVLDLTFTEEVDYFGAVEMVELKPGGSSIKVTNENKREYVDLVAEHRMTTAIRAQTQSFLKGFWEMVPKDLISIFNDAELELLVCGLPEIDTDDLRANTEYTGYTPSSPVVQYFWEVVRELDKEDLALLVQFVTGTSKVPLDGFKALQGIGGPQRFQIHKAYGPQERLPAAHTCFNQLDMIEYESKEALKDRLMLALHEGAEGFGFG</sequence>
<feature type="region of interest" description="Disordered" evidence="8">
    <location>
        <begin position="3780"/>
        <end position="3813"/>
    </location>
</feature>
<dbReference type="Proteomes" id="UP001314263">
    <property type="component" value="Unassembled WGS sequence"/>
</dbReference>
<evidence type="ECO:0000256" key="6">
    <source>
        <dbReference type="ARBA" id="ARBA00034494"/>
    </source>
</evidence>
<dbReference type="SMART" id="SM00165">
    <property type="entry name" value="UBA"/>
    <property type="match status" value="1"/>
</dbReference>
<feature type="compositionally biased region" description="Low complexity" evidence="8">
    <location>
        <begin position="2828"/>
        <end position="2837"/>
    </location>
</feature>
<feature type="region of interest" description="Disordered" evidence="8">
    <location>
        <begin position="1970"/>
        <end position="1991"/>
    </location>
</feature>
<feature type="compositionally biased region" description="Basic and acidic residues" evidence="8">
    <location>
        <begin position="2924"/>
        <end position="2947"/>
    </location>
</feature>
<comment type="pathway">
    <text evidence="2">Protein modification; protein ubiquitination.</text>
</comment>
<dbReference type="InterPro" id="IPR025527">
    <property type="entry name" value="HUWE1/Rev1_UBM"/>
</dbReference>
<dbReference type="InterPro" id="IPR000569">
    <property type="entry name" value="HECT_dom"/>
</dbReference>
<feature type="region of interest" description="Disordered" evidence="8">
    <location>
        <begin position="689"/>
        <end position="736"/>
    </location>
</feature>
<feature type="region of interest" description="Disordered" evidence="8">
    <location>
        <begin position="3200"/>
        <end position="3350"/>
    </location>
</feature>
<keyword evidence="12" id="KW-1185">Reference proteome</keyword>
<comment type="caution">
    <text evidence="11">The sequence shown here is derived from an EMBL/GenBank/DDBJ whole genome shotgun (WGS) entry which is preliminary data.</text>
</comment>
<dbReference type="FunFam" id="3.30.2160.10:FF:000001">
    <property type="entry name" value="E3 ubiquitin-protein ligase NEDD4-like"/>
    <property type="match status" value="1"/>
</dbReference>
<feature type="compositionally biased region" description="Acidic residues" evidence="8">
    <location>
        <begin position="2456"/>
        <end position="2489"/>
    </location>
</feature>
<dbReference type="Pfam" id="PF06012">
    <property type="entry name" value="DUF908"/>
    <property type="match status" value="2"/>
</dbReference>
<feature type="region of interest" description="Disordered" evidence="8">
    <location>
        <begin position="1359"/>
        <end position="1378"/>
    </location>
</feature>
<evidence type="ECO:0000313" key="12">
    <source>
        <dbReference type="Proteomes" id="UP001314263"/>
    </source>
</evidence>
<feature type="compositionally biased region" description="Low complexity" evidence="8">
    <location>
        <begin position="716"/>
        <end position="733"/>
    </location>
</feature>
<feature type="compositionally biased region" description="Low complexity" evidence="8">
    <location>
        <begin position="1565"/>
        <end position="1588"/>
    </location>
</feature>
<feature type="compositionally biased region" description="Acidic residues" evidence="8">
    <location>
        <begin position="3780"/>
        <end position="3789"/>
    </location>
</feature>
<feature type="compositionally biased region" description="Low complexity" evidence="8">
    <location>
        <begin position="3525"/>
        <end position="3545"/>
    </location>
</feature>
<feature type="compositionally biased region" description="Polar residues" evidence="8">
    <location>
        <begin position="474"/>
        <end position="494"/>
    </location>
</feature>
<evidence type="ECO:0000313" key="11">
    <source>
        <dbReference type="EMBL" id="CAK0782524.1"/>
    </source>
</evidence>
<dbReference type="SUPFAM" id="SSF46934">
    <property type="entry name" value="UBA-like"/>
    <property type="match status" value="1"/>
</dbReference>
<dbReference type="FunFam" id="3.90.1750.10:FF:000003">
    <property type="entry name" value="E3 ubiquitin-protein ligase UPL1"/>
    <property type="match status" value="1"/>
</dbReference>
<feature type="region of interest" description="Disordered" evidence="8">
    <location>
        <begin position="1869"/>
        <end position="1947"/>
    </location>
</feature>
<feature type="region of interest" description="Disordered" evidence="8">
    <location>
        <begin position="1819"/>
        <end position="1857"/>
    </location>
</feature>
<feature type="compositionally biased region" description="Polar residues" evidence="8">
    <location>
        <begin position="2716"/>
        <end position="2728"/>
    </location>
</feature>
<evidence type="ECO:0000256" key="3">
    <source>
        <dbReference type="ARBA" id="ARBA00012485"/>
    </source>
</evidence>
<feature type="compositionally biased region" description="Basic and acidic residues" evidence="8">
    <location>
        <begin position="3098"/>
        <end position="3108"/>
    </location>
</feature>
<dbReference type="InterPro" id="IPR015940">
    <property type="entry name" value="UBA"/>
</dbReference>
<dbReference type="InterPro" id="IPR010309">
    <property type="entry name" value="E3_Ub_ligase_DUF908"/>
</dbReference>
<dbReference type="GO" id="GO:0005737">
    <property type="term" value="C:cytoplasm"/>
    <property type="evidence" value="ECO:0007669"/>
    <property type="project" value="TreeGrafter"/>
</dbReference>
<dbReference type="SMART" id="SM00119">
    <property type="entry name" value="HECTc"/>
    <property type="match status" value="1"/>
</dbReference>
<feature type="compositionally biased region" description="Low complexity" evidence="8">
    <location>
        <begin position="3795"/>
        <end position="3813"/>
    </location>
</feature>
<feature type="region of interest" description="Disordered" evidence="8">
    <location>
        <begin position="2816"/>
        <end position="2839"/>
    </location>
</feature>
<evidence type="ECO:0000256" key="1">
    <source>
        <dbReference type="ARBA" id="ARBA00000885"/>
    </source>
</evidence>
<dbReference type="Pfam" id="PF00632">
    <property type="entry name" value="HECT"/>
    <property type="match status" value="1"/>
</dbReference>
<gene>
    <name evidence="11" type="ORF">CVIRNUC_005742</name>
</gene>
<evidence type="ECO:0000259" key="10">
    <source>
        <dbReference type="PROSITE" id="PS50237"/>
    </source>
</evidence>
<feature type="domain" description="HECT" evidence="10">
    <location>
        <begin position="4371"/>
        <end position="4712"/>
    </location>
</feature>
<feature type="region of interest" description="Disordered" evidence="8">
    <location>
        <begin position="3084"/>
        <end position="3108"/>
    </location>
</feature>
<feature type="domain" description="UBA" evidence="9">
    <location>
        <begin position="1311"/>
        <end position="1352"/>
    </location>
</feature>
<feature type="compositionally biased region" description="Acidic residues" evidence="8">
    <location>
        <begin position="2433"/>
        <end position="2443"/>
    </location>
</feature>
<dbReference type="Gene3D" id="1.25.10.10">
    <property type="entry name" value="Leucine-rich Repeat Variant"/>
    <property type="match status" value="1"/>
</dbReference>
<feature type="region of interest" description="Disordered" evidence="8">
    <location>
        <begin position="1556"/>
        <end position="1629"/>
    </location>
</feature>
<dbReference type="CDD" id="cd00078">
    <property type="entry name" value="HECTc"/>
    <property type="match status" value="1"/>
</dbReference>
<feature type="compositionally biased region" description="Polar residues" evidence="8">
    <location>
        <begin position="689"/>
        <end position="703"/>
    </location>
</feature>
<dbReference type="EMBL" id="CAUYUE010000007">
    <property type="protein sequence ID" value="CAK0782524.1"/>
    <property type="molecule type" value="Genomic_DNA"/>
</dbReference>
<dbReference type="PANTHER" id="PTHR11254:SF67">
    <property type="entry name" value="E3 UBIQUITIN-PROTEIN LIGASE HUWE1"/>
    <property type="match status" value="1"/>
</dbReference>
<keyword evidence="5 7" id="KW-0833">Ubl conjugation pathway</keyword>
<comment type="catalytic activity">
    <reaction evidence="1">
        <text>S-ubiquitinyl-[E2 ubiquitin-conjugating enzyme]-L-cysteine + [acceptor protein]-L-lysine = [E2 ubiquitin-conjugating enzyme]-L-cysteine + N(6)-ubiquitinyl-[acceptor protein]-L-lysine.</text>
        <dbReference type="EC" id="2.3.2.26"/>
    </reaction>
</comment>